<proteinExistence type="predicted"/>
<dbReference type="Proteomes" id="UP000838756">
    <property type="component" value="Unassembled WGS sequence"/>
</dbReference>
<gene>
    <name evidence="2" type="primary">jg27147</name>
    <name evidence="2" type="ORF">PAEG_LOCUS2664</name>
</gene>
<evidence type="ECO:0000256" key="1">
    <source>
        <dbReference type="SAM" id="Phobius"/>
    </source>
</evidence>
<keyword evidence="3" id="KW-1185">Reference proteome</keyword>
<feature type="transmembrane region" description="Helical" evidence="1">
    <location>
        <begin position="40"/>
        <end position="60"/>
    </location>
</feature>
<evidence type="ECO:0000313" key="3">
    <source>
        <dbReference type="Proteomes" id="UP000838756"/>
    </source>
</evidence>
<dbReference type="EMBL" id="CAKXAJ010008300">
    <property type="protein sequence ID" value="CAH2210806.1"/>
    <property type="molecule type" value="Genomic_DNA"/>
</dbReference>
<name>A0A8S4QH10_9NEOP</name>
<protein>
    <submittedName>
        <fullName evidence="2">Jg27147 protein</fullName>
    </submittedName>
</protein>
<keyword evidence="1" id="KW-1133">Transmembrane helix</keyword>
<dbReference type="AlphaFoldDB" id="A0A8S4QH10"/>
<feature type="non-terminal residue" evidence="2">
    <location>
        <position position="1"/>
    </location>
</feature>
<evidence type="ECO:0000313" key="2">
    <source>
        <dbReference type="EMBL" id="CAH2210806.1"/>
    </source>
</evidence>
<sequence length="84" mass="9401">NGSTRRVLDLRYELIRARAFNVRPKLSTATYTPDPFDYSLSFLLGAWFGSLSVVTIAGAAEQLEIQGYWHLAVQVLAYHPDDVA</sequence>
<keyword evidence="1" id="KW-0472">Membrane</keyword>
<comment type="caution">
    <text evidence="2">The sequence shown here is derived from an EMBL/GenBank/DDBJ whole genome shotgun (WGS) entry which is preliminary data.</text>
</comment>
<accession>A0A8S4QH10</accession>
<organism evidence="2 3">
    <name type="scientific">Pararge aegeria aegeria</name>
    <dbReference type="NCBI Taxonomy" id="348720"/>
    <lineage>
        <taxon>Eukaryota</taxon>
        <taxon>Metazoa</taxon>
        <taxon>Ecdysozoa</taxon>
        <taxon>Arthropoda</taxon>
        <taxon>Hexapoda</taxon>
        <taxon>Insecta</taxon>
        <taxon>Pterygota</taxon>
        <taxon>Neoptera</taxon>
        <taxon>Endopterygota</taxon>
        <taxon>Lepidoptera</taxon>
        <taxon>Glossata</taxon>
        <taxon>Ditrysia</taxon>
        <taxon>Papilionoidea</taxon>
        <taxon>Nymphalidae</taxon>
        <taxon>Satyrinae</taxon>
        <taxon>Satyrini</taxon>
        <taxon>Parargina</taxon>
        <taxon>Pararge</taxon>
    </lineage>
</organism>
<feature type="non-terminal residue" evidence="2">
    <location>
        <position position="84"/>
    </location>
</feature>
<reference evidence="2" key="1">
    <citation type="submission" date="2022-03" db="EMBL/GenBank/DDBJ databases">
        <authorList>
            <person name="Lindestad O."/>
        </authorList>
    </citation>
    <scope>NUCLEOTIDE SEQUENCE</scope>
</reference>
<dbReference type="OrthoDB" id="3797628at2759"/>
<keyword evidence="1" id="KW-0812">Transmembrane</keyword>